<dbReference type="InterPro" id="IPR006093">
    <property type="entry name" value="Oxy_OxRdtase_FAD_BS"/>
</dbReference>
<dbReference type="Gene3D" id="3.30.465.10">
    <property type="match status" value="1"/>
</dbReference>
<evidence type="ECO:0000256" key="1">
    <source>
        <dbReference type="ARBA" id="ARBA00001974"/>
    </source>
</evidence>
<keyword evidence="8" id="KW-1185">Reference proteome</keyword>
<name>A0ABV9VEI9_STRAZ</name>
<evidence type="ECO:0000313" key="7">
    <source>
        <dbReference type="EMBL" id="MFC4982053.1"/>
    </source>
</evidence>
<accession>A0ABV9VEI9</accession>
<dbReference type="Pfam" id="PF08031">
    <property type="entry name" value="BBE"/>
    <property type="match status" value="1"/>
</dbReference>
<dbReference type="PROSITE" id="PS51387">
    <property type="entry name" value="FAD_PCMH"/>
    <property type="match status" value="1"/>
</dbReference>
<dbReference type="PANTHER" id="PTHR42973:SF39">
    <property type="entry name" value="FAD-BINDING PCMH-TYPE DOMAIN-CONTAINING PROTEIN"/>
    <property type="match status" value="1"/>
</dbReference>
<keyword evidence="3" id="KW-0285">Flavoprotein</keyword>
<comment type="caution">
    <text evidence="7">The sequence shown here is derived from an EMBL/GenBank/DDBJ whole genome shotgun (WGS) entry which is preliminary data.</text>
</comment>
<dbReference type="SUPFAM" id="SSF56176">
    <property type="entry name" value="FAD-binding/transporter-associated domain-like"/>
    <property type="match status" value="1"/>
</dbReference>
<evidence type="ECO:0000256" key="5">
    <source>
        <dbReference type="ARBA" id="ARBA00023002"/>
    </source>
</evidence>
<reference evidence="8" key="1">
    <citation type="journal article" date="2019" name="Int. J. Syst. Evol. Microbiol.">
        <title>The Global Catalogue of Microorganisms (GCM) 10K type strain sequencing project: providing services to taxonomists for standard genome sequencing and annotation.</title>
        <authorList>
            <consortium name="The Broad Institute Genomics Platform"/>
            <consortium name="The Broad Institute Genome Sequencing Center for Infectious Disease"/>
            <person name="Wu L."/>
            <person name="Ma J."/>
        </authorList>
    </citation>
    <scope>NUCLEOTIDE SEQUENCE [LARGE SCALE GENOMIC DNA]</scope>
    <source>
        <strain evidence="8">ICMP 257</strain>
    </source>
</reference>
<evidence type="ECO:0000256" key="2">
    <source>
        <dbReference type="ARBA" id="ARBA00005466"/>
    </source>
</evidence>
<feature type="domain" description="FAD-binding PCMH-type" evidence="6">
    <location>
        <begin position="45"/>
        <end position="213"/>
    </location>
</feature>
<dbReference type="PANTHER" id="PTHR42973">
    <property type="entry name" value="BINDING OXIDOREDUCTASE, PUTATIVE (AFU_ORTHOLOGUE AFUA_1G17690)-RELATED"/>
    <property type="match status" value="1"/>
</dbReference>
<evidence type="ECO:0000313" key="8">
    <source>
        <dbReference type="Proteomes" id="UP001595908"/>
    </source>
</evidence>
<protein>
    <submittedName>
        <fullName evidence="7">FAD-binding oxidoreductase</fullName>
    </submittedName>
</protein>
<dbReference type="InterPro" id="IPR036318">
    <property type="entry name" value="FAD-bd_PCMH-like_sf"/>
</dbReference>
<keyword evidence="5" id="KW-0560">Oxidoreductase</keyword>
<gene>
    <name evidence="7" type="ORF">ACFPL4_27545</name>
</gene>
<dbReference type="InterPro" id="IPR006094">
    <property type="entry name" value="Oxid_FAD_bind_N"/>
</dbReference>
<dbReference type="Proteomes" id="UP001595908">
    <property type="component" value="Unassembled WGS sequence"/>
</dbReference>
<evidence type="ECO:0000256" key="4">
    <source>
        <dbReference type="ARBA" id="ARBA00022827"/>
    </source>
</evidence>
<dbReference type="GeneID" id="31234587"/>
<sequence>MSERPGQLGITTAALDGLVSRLKGEVFTPDDAGYERETAGFNRLAEHRPDVIVAAGATADVCAAVSFASEQGLPVAVQATGHGTAAPARGGVLVSTRRMNTVVVEPLTRTAYAEAGAQWHQVISAAAVHGLAPLNGSSPLVGVVGYTLGGGLGPLGRQFGYAADHVTRIELVTADGDVRMVSRDEHPDLFWALRGGKGNFGIVTGIWFSLMPVRRLYGGGLYFPGEQAVQVLDTWRRWSATVPEEMTSSVALLRLPDVPDVPRFLRGRVAAHVRIAYTGPAEEGERLVGPLRECGTAMEDSVGEMPYTAVADIHQDPTHPLPYHERNIVLRELDSEALATLLRVAGPGSDCGDLMVELRQLGGALGRPAGVPNAVGVREGAYTLSTLSPPGSADTVLGPMEPWGTGRRYLNFLAGSDTADATAECFDTETLTRLSRIKAAYDPGNIFRLNHNIVPVP</sequence>
<dbReference type="Gene3D" id="3.40.462.20">
    <property type="match status" value="1"/>
</dbReference>
<dbReference type="InterPro" id="IPR016169">
    <property type="entry name" value="FAD-bd_PCMH_sub2"/>
</dbReference>
<dbReference type="Gene3D" id="3.30.43.10">
    <property type="entry name" value="Uridine Diphospho-n-acetylenolpyruvylglucosamine Reductase, domain 2"/>
    <property type="match status" value="1"/>
</dbReference>
<evidence type="ECO:0000259" key="6">
    <source>
        <dbReference type="PROSITE" id="PS51387"/>
    </source>
</evidence>
<proteinExistence type="inferred from homology"/>
<comment type="cofactor">
    <cofactor evidence="1">
        <name>FAD</name>
        <dbReference type="ChEBI" id="CHEBI:57692"/>
    </cofactor>
</comment>
<dbReference type="Pfam" id="PF01565">
    <property type="entry name" value="FAD_binding_4"/>
    <property type="match status" value="1"/>
</dbReference>
<organism evidence="7 8">
    <name type="scientific">Streptomyces atroolivaceus</name>
    <dbReference type="NCBI Taxonomy" id="66869"/>
    <lineage>
        <taxon>Bacteria</taxon>
        <taxon>Bacillati</taxon>
        <taxon>Actinomycetota</taxon>
        <taxon>Actinomycetes</taxon>
        <taxon>Kitasatosporales</taxon>
        <taxon>Streptomycetaceae</taxon>
        <taxon>Streptomyces</taxon>
    </lineage>
</organism>
<dbReference type="PROSITE" id="PS00862">
    <property type="entry name" value="OX2_COVAL_FAD"/>
    <property type="match status" value="1"/>
</dbReference>
<dbReference type="EMBL" id="JBHSJE010000009">
    <property type="protein sequence ID" value="MFC4982053.1"/>
    <property type="molecule type" value="Genomic_DNA"/>
</dbReference>
<evidence type="ECO:0000256" key="3">
    <source>
        <dbReference type="ARBA" id="ARBA00022630"/>
    </source>
</evidence>
<dbReference type="InterPro" id="IPR016166">
    <property type="entry name" value="FAD-bd_PCMH"/>
</dbReference>
<dbReference type="InterPro" id="IPR050416">
    <property type="entry name" value="FAD-linked_Oxidoreductase"/>
</dbReference>
<dbReference type="InterPro" id="IPR016167">
    <property type="entry name" value="FAD-bd_PCMH_sub1"/>
</dbReference>
<dbReference type="RefSeq" id="WP_051709554.1">
    <property type="nucleotide sequence ID" value="NZ_JBFAGR010000012.1"/>
</dbReference>
<dbReference type="InterPro" id="IPR012951">
    <property type="entry name" value="BBE"/>
</dbReference>
<keyword evidence="4" id="KW-0274">FAD</keyword>
<comment type="similarity">
    <text evidence="2">Belongs to the oxygen-dependent FAD-linked oxidoreductase family.</text>
</comment>